<dbReference type="InterPro" id="IPR024381">
    <property type="entry name" value="DUF2561"/>
</dbReference>
<dbReference type="Proteomes" id="UP000254978">
    <property type="component" value="Unassembled WGS sequence"/>
</dbReference>
<protein>
    <submittedName>
        <fullName evidence="2">Conserved membrane protein of uncharacterized function</fullName>
    </submittedName>
</protein>
<sequence length="205" mass="21301">MDRRPQDRLSGSPELIDRGVIAACAVTWLAALGVAVAAGVALVKLGSVHTSRPAEDAGTPWLLYTVIGVSALVILLAVPLLLRARRAVDEPAPPPRTGPKTVQARALLADQDPPDYPGPTPARHSPEAVPATFLDRMWLRCGLGVLTGVGLAYVAVAVATYLMALGSTTASWVAYGVAGAITLATVAIPLVYLRQLRGLLAAEAD</sequence>
<dbReference type="RefSeq" id="WP_115280705.1">
    <property type="nucleotide sequence ID" value="NZ_AP022600.1"/>
</dbReference>
<evidence type="ECO:0000256" key="1">
    <source>
        <dbReference type="SAM" id="Phobius"/>
    </source>
</evidence>
<gene>
    <name evidence="2" type="ORF">NCTC10821_05446</name>
</gene>
<feature type="transmembrane region" description="Helical" evidence="1">
    <location>
        <begin position="61"/>
        <end position="82"/>
    </location>
</feature>
<dbReference type="OrthoDB" id="4640608at2"/>
<feature type="transmembrane region" description="Helical" evidence="1">
    <location>
        <begin position="172"/>
        <end position="193"/>
    </location>
</feature>
<feature type="transmembrane region" description="Helical" evidence="1">
    <location>
        <begin position="20"/>
        <end position="41"/>
    </location>
</feature>
<accession>A0A378TQ35</accession>
<organism evidence="2 3">
    <name type="scientific">Mycolicibacterium tokaiense</name>
    <dbReference type="NCBI Taxonomy" id="39695"/>
    <lineage>
        <taxon>Bacteria</taxon>
        <taxon>Bacillati</taxon>
        <taxon>Actinomycetota</taxon>
        <taxon>Actinomycetes</taxon>
        <taxon>Mycobacteriales</taxon>
        <taxon>Mycobacteriaceae</taxon>
        <taxon>Mycolicibacterium</taxon>
    </lineage>
</organism>
<proteinExistence type="predicted"/>
<dbReference type="AlphaFoldDB" id="A0A378TQ35"/>
<keyword evidence="1" id="KW-0472">Membrane</keyword>
<name>A0A378TQ35_9MYCO</name>
<keyword evidence="1" id="KW-0812">Transmembrane</keyword>
<dbReference type="EMBL" id="UGQT01000001">
    <property type="protein sequence ID" value="STZ61885.1"/>
    <property type="molecule type" value="Genomic_DNA"/>
</dbReference>
<evidence type="ECO:0000313" key="3">
    <source>
        <dbReference type="Proteomes" id="UP000254978"/>
    </source>
</evidence>
<feature type="transmembrane region" description="Helical" evidence="1">
    <location>
        <begin position="143"/>
        <end position="166"/>
    </location>
</feature>
<dbReference type="Pfam" id="PF10812">
    <property type="entry name" value="DUF2561"/>
    <property type="match status" value="1"/>
</dbReference>
<keyword evidence="1" id="KW-1133">Transmembrane helix</keyword>
<reference evidence="2 3" key="1">
    <citation type="submission" date="2018-06" db="EMBL/GenBank/DDBJ databases">
        <authorList>
            <consortium name="Pathogen Informatics"/>
            <person name="Doyle S."/>
        </authorList>
    </citation>
    <scope>NUCLEOTIDE SEQUENCE [LARGE SCALE GENOMIC DNA]</scope>
    <source>
        <strain evidence="2 3">NCTC10821</strain>
    </source>
</reference>
<keyword evidence="3" id="KW-1185">Reference proteome</keyword>
<evidence type="ECO:0000313" key="2">
    <source>
        <dbReference type="EMBL" id="STZ61885.1"/>
    </source>
</evidence>